<evidence type="ECO:0000256" key="1">
    <source>
        <dbReference type="SAM" id="MobiDB-lite"/>
    </source>
</evidence>
<feature type="compositionally biased region" description="Acidic residues" evidence="1">
    <location>
        <begin position="386"/>
        <end position="402"/>
    </location>
</feature>
<dbReference type="EMBL" id="FN649745">
    <property type="protein sequence ID" value="CBJ28831.1"/>
    <property type="molecule type" value="Genomic_DNA"/>
</dbReference>
<dbReference type="EMBL" id="FN647890">
    <property type="protein sequence ID" value="CBJ28831.1"/>
    <property type="molecule type" value="Genomic_DNA"/>
</dbReference>
<reference evidence="2 3" key="1">
    <citation type="journal article" date="2010" name="Nature">
        <title>The Ectocarpus genome and the independent evolution of multicellularity in brown algae.</title>
        <authorList>
            <person name="Cock J.M."/>
            <person name="Sterck L."/>
            <person name="Rouze P."/>
            <person name="Scornet D."/>
            <person name="Allen A.E."/>
            <person name="Amoutzias G."/>
            <person name="Anthouard V."/>
            <person name="Artiguenave F."/>
            <person name="Aury J.M."/>
            <person name="Badger J.H."/>
            <person name="Beszteri B."/>
            <person name="Billiau K."/>
            <person name="Bonnet E."/>
            <person name="Bothwell J.H."/>
            <person name="Bowler C."/>
            <person name="Boyen C."/>
            <person name="Brownlee C."/>
            <person name="Carrano C.J."/>
            <person name="Charrier B."/>
            <person name="Cho G.Y."/>
            <person name="Coelho S.M."/>
            <person name="Collen J."/>
            <person name="Corre E."/>
            <person name="Da Silva C."/>
            <person name="Delage L."/>
            <person name="Delaroque N."/>
            <person name="Dittami S.M."/>
            <person name="Doulbeau S."/>
            <person name="Elias M."/>
            <person name="Farnham G."/>
            <person name="Gachon C.M."/>
            <person name="Gschloessl B."/>
            <person name="Heesch S."/>
            <person name="Jabbari K."/>
            <person name="Jubin C."/>
            <person name="Kawai H."/>
            <person name="Kimura K."/>
            <person name="Kloareg B."/>
            <person name="Kupper F.C."/>
            <person name="Lang D."/>
            <person name="Le Bail A."/>
            <person name="Leblanc C."/>
            <person name="Lerouge P."/>
            <person name="Lohr M."/>
            <person name="Lopez P.J."/>
            <person name="Martens C."/>
            <person name="Maumus F."/>
            <person name="Michel G."/>
            <person name="Miranda-Saavedra D."/>
            <person name="Morales J."/>
            <person name="Moreau H."/>
            <person name="Motomura T."/>
            <person name="Nagasato C."/>
            <person name="Napoli C.A."/>
            <person name="Nelson D.R."/>
            <person name="Nyvall-Collen P."/>
            <person name="Peters A.F."/>
            <person name="Pommier C."/>
            <person name="Potin P."/>
            <person name="Poulain J."/>
            <person name="Quesneville H."/>
            <person name="Read B."/>
            <person name="Rensing S.A."/>
            <person name="Ritter A."/>
            <person name="Rousvoal S."/>
            <person name="Samanta M."/>
            <person name="Samson G."/>
            <person name="Schroeder D.C."/>
            <person name="Segurens B."/>
            <person name="Strittmatter M."/>
            <person name="Tonon T."/>
            <person name="Tregear J.W."/>
            <person name="Valentin K."/>
            <person name="von Dassow P."/>
            <person name="Yamagishi T."/>
            <person name="Van de Peer Y."/>
            <person name="Wincker P."/>
        </authorList>
    </citation>
    <scope>NUCLEOTIDE SEQUENCE [LARGE SCALE GENOMIC DNA]</scope>
    <source>
        <strain evidence="3">Ec32 / CCAP1310/4</strain>
    </source>
</reference>
<organism evidence="2 3">
    <name type="scientific">Ectocarpus siliculosus</name>
    <name type="common">Brown alga</name>
    <name type="synonym">Conferva siliculosa</name>
    <dbReference type="NCBI Taxonomy" id="2880"/>
    <lineage>
        <taxon>Eukaryota</taxon>
        <taxon>Sar</taxon>
        <taxon>Stramenopiles</taxon>
        <taxon>Ochrophyta</taxon>
        <taxon>PX clade</taxon>
        <taxon>Phaeophyceae</taxon>
        <taxon>Ectocarpales</taxon>
        <taxon>Ectocarpaceae</taxon>
        <taxon>Ectocarpus</taxon>
    </lineage>
</organism>
<evidence type="ECO:0000313" key="3">
    <source>
        <dbReference type="Proteomes" id="UP000002630"/>
    </source>
</evidence>
<feature type="compositionally biased region" description="Acidic residues" evidence="1">
    <location>
        <begin position="438"/>
        <end position="449"/>
    </location>
</feature>
<feature type="compositionally biased region" description="Basic and acidic residues" evidence="1">
    <location>
        <begin position="531"/>
        <end position="542"/>
    </location>
</feature>
<keyword evidence="3" id="KW-1185">Reference proteome</keyword>
<protein>
    <submittedName>
        <fullName evidence="2">Uncharacterized protein</fullName>
    </submittedName>
</protein>
<dbReference type="InterPro" id="IPR011990">
    <property type="entry name" value="TPR-like_helical_dom_sf"/>
</dbReference>
<gene>
    <name evidence="2" type="ORF">Esi_0122_0027</name>
</gene>
<accession>D7FIL3</accession>
<evidence type="ECO:0000313" key="2">
    <source>
        <dbReference type="EMBL" id="CBJ28831.1"/>
    </source>
</evidence>
<sequence>MFGTRKVVRGIQGRAVVIARRAGRRSPRRSLQHRALEHQPAACTTTTAAGVLLPGSSSSTGRAAYSTTAPAERAAVVNGKVVPGTEDIVHERFLACVEKGDANAAMAHFAFVSCDARERGAQERALREELVALRRRQLLELLCEKGMVNEASELLANAVVSPAFNSRDSSTIAPLDARIDRALLHFRQASERGICLPLPVCEDLALALFVKGLRGEATEMEAWNVLEYVRQRDMVPRPAVYEAVLLCALGSGDLSFALRVCQHVDDEGLVLDPHVQDTLFRTVEYVMKELPGAAAVSVSAAPPPVDGGAVAAGVRGDAAANGGGGEGEWKVEGTNATMGELRALDALLQSWLEAEMGEFDDVEDDDDDDDFEDGEEIQEFDITVEGSDEGDGAADLDDDDDADAAEWDSDVVDYDGGDLSTMSVHDVGHIAEDVVDFHDDDDDDDDDIDNLGGGGGGARGGGEKASARGPSSTSQSSSRIAWTGQHPGRDTDDYGDPSRPQSSLSTAPDFGGEKYCGDLTDQVSEFIPFKGEGEDYHFPDARGRRRGGVRSRQERSERHRSLDRQSVYADLVMPYGGPHGEGGQGIVSIPVKFSVQESQDDDEDDDGGGGRGISS</sequence>
<feature type="region of interest" description="Disordered" evidence="1">
    <location>
        <begin position="436"/>
        <end position="615"/>
    </location>
</feature>
<feature type="region of interest" description="Disordered" evidence="1">
    <location>
        <begin position="381"/>
        <end position="402"/>
    </location>
</feature>
<feature type="compositionally biased region" description="Acidic residues" evidence="1">
    <location>
        <begin position="598"/>
        <end position="607"/>
    </location>
</feature>
<feature type="compositionally biased region" description="Gly residues" evidence="1">
    <location>
        <begin position="451"/>
        <end position="460"/>
    </location>
</feature>
<dbReference type="AlphaFoldDB" id="D7FIL3"/>
<feature type="compositionally biased region" description="Basic and acidic residues" evidence="1">
    <location>
        <begin position="551"/>
        <end position="563"/>
    </location>
</feature>
<dbReference type="Gene3D" id="1.25.40.10">
    <property type="entry name" value="Tetratricopeptide repeat domain"/>
    <property type="match status" value="1"/>
</dbReference>
<name>D7FIL3_ECTSI</name>
<dbReference type="Proteomes" id="UP000002630">
    <property type="component" value="Linkage Group LG20"/>
</dbReference>
<proteinExistence type="predicted"/>
<dbReference type="InParanoid" id="D7FIL3"/>